<feature type="transmembrane region" description="Helical" evidence="14">
    <location>
        <begin position="196"/>
        <end position="217"/>
    </location>
</feature>
<dbReference type="EMBL" id="CP002382">
    <property type="protein sequence ID" value="AEP08564.1"/>
    <property type="molecule type" value="Genomic_DNA"/>
</dbReference>
<dbReference type="InterPro" id="IPR003824">
    <property type="entry name" value="UppP"/>
</dbReference>
<keyword evidence="7 14" id="KW-0378">Hydrolase</keyword>
<evidence type="ECO:0000256" key="7">
    <source>
        <dbReference type="ARBA" id="ARBA00022801"/>
    </source>
</evidence>
<comment type="catalytic activity">
    <reaction evidence="13 14">
        <text>di-trans,octa-cis-undecaprenyl diphosphate + H2O = di-trans,octa-cis-undecaprenyl phosphate + phosphate + H(+)</text>
        <dbReference type="Rhea" id="RHEA:28094"/>
        <dbReference type="ChEBI" id="CHEBI:15377"/>
        <dbReference type="ChEBI" id="CHEBI:15378"/>
        <dbReference type="ChEBI" id="CHEBI:43474"/>
        <dbReference type="ChEBI" id="CHEBI:58405"/>
        <dbReference type="ChEBI" id="CHEBI:60392"/>
        <dbReference type="EC" id="3.6.1.27"/>
    </reaction>
</comment>
<keyword evidence="14" id="KW-0997">Cell inner membrane</keyword>
<dbReference type="GO" id="GO:0071555">
    <property type="term" value="P:cell wall organization"/>
    <property type="evidence" value="ECO:0007669"/>
    <property type="project" value="UniProtKB-KW"/>
</dbReference>
<evidence type="ECO:0000313" key="16">
    <source>
        <dbReference type="Proteomes" id="UP000009286"/>
    </source>
</evidence>
<dbReference type="STRING" id="856793.MICA_218"/>
<keyword evidence="10 14" id="KW-0046">Antibiotic resistance</keyword>
<dbReference type="EC" id="3.6.1.27" evidence="3 14"/>
<accession>G2KP56</accession>
<dbReference type="PANTHER" id="PTHR30622">
    <property type="entry name" value="UNDECAPRENYL-DIPHOSPHATASE"/>
    <property type="match status" value="1"/>
</dbReference>
<keyword evidence="5 14" id="KW-1003">Cell membrane</keyword>
<dbReference type="Proteomes" id="UP000009286">
    <property type="component" value="Chromosome"/>
</dbReference>
<keyword evidence="16" id="KW-1185">Reference proteome</keyword>
<evidence type="ECO:0000256" key="3">
    <source>
        <dbReference type="ARBA" id="ARBA00012374"/>
    </source>
</evidence>
<feature type="transmembrane region" description="Helical" evidence="14">
    <location>
        <begin position="94"/>
        <end position="115"/>
    </location>
</feature>
<dbReference type="KEGG" id="mai:MICA_218"/>
<dbReference type="HOGENOM" id="CLU_060296_1_0_5"/>
<sequence length="280" mass="29985">MPLYHIIILAIVQGISEFLPISSSGHLILTHALLHEGPGQPDYWGETLTLDIAVHVGSLLAILLYFRKDIWQVVLGGFDLLSVHKNGLTQRSKLCLFLMAGTVPVVIIGLILHIYEPAWARSLPLAAWGLVIFGILLGVADLKCPATRTGADLTLKDVMIIGLAQCLALLPGTSRSGITMTAGRFLGLSRVEAARFSFLLGSIAIAGAGFLAALGMVENPPSNGLWLDIAAGVVVSCLAALGAMHVLMKWLTRSSFMVFVWYRVGLGLFLLVLLYTGMLG</sequence>
<feature type="transmembrane region" description="Helical" evidence="14">
    <location>
        <begin position="260"/>
        <end position="278"/>
    </location>
</feature>
<keyword evidence="8 14" id="KW-1133">Transmembrane helix</keyword>
<evidence type="ECO:0000256" key="6">
    <source>
        <dbReference type="ARBA" id="ARBA00022692"/>
    </source>
</evidence>
<protein>
    <recommendedName>
        <fullName evidence="4 14">Undecaprenyl-diphosphatase</fullName>
        <ecNumber evidence="3 14">3.6.1.27</ecNumber>
    </recommendedName>
    <alternativeName>
        <fullName evidence="12 14">Bacitracin resistance protein</fullName>
    </alternativeName>
    <alternativeName>
        <fullName evidence="11 14">Undecaprenyl pyrophosphate phosphatase</fullName>
    </alternativeName>
</protein>
<dbReference type="GO" id="GO:0050380">
    <property type="term" value="F:undecaprenyl-diphosphatase activity"/>
    <property type="evidence" value="ECO:0007669"/>
    <property type="project" value="UniProtKB-UniRule"/>
</dbReference>
<evidence type="ECO:0000256" key="5">
    <source>
        <dbReference type="ARBA" id="ARBA00022475"/>
    </source>
</evidence>
<keyword evidence="14" id="KW-0573">Peptidoglycan synthesis</keyword>
<proteinExistence type="inferred from homology"/>
<evidence type="ECO:0000256" key="12">
    <source>
        <dbReference type="ARBA" id="ARBA00032932"/>
    </source>
</evidence>
<dbReference type="GO" id="GO:0009252">
    <property type="term" value="P:peptidoglycan biosynthetic process"/>
    <property type="evidence" value="ECO:0007669"/>
    <property type="project" value="UniProtKB-KW"/>
</dbReference>
<evidence type="ECO:0000256" key="10">
    <source>
        <dbReference type="ARBA" id="ARBA00023251"/>
    </source>
</evidence>
<evidence type="ECO:0000256" key="14">
    <source>
        <dbReference type="HAMAP-Rule" id="MF_01006"/>
    </source>
</evidence>
<gene>
    <name evidence="14" type="primary">uppP</name>
    <name evidence="15" type="ordered locus">MICA_218</name>
</gene>
<dbReference type="GO" id="GO:0005886">
    <property type="term" value="C:plasma membrane"/>
    <property type="evidence" value="ECO:0007669"/>
    <property type="project" value="UniProtKB-SubCell"/>
</dbReference>
<evidence type="ECO:0000313" key="15">
    <source>
        <dbReference type="EMBL" id="AEP08564.1"/>
    </source>
</evidence>
<dbReference type="eggNOG" id="COG1968">
    <property type="taxonomic scope" value="Bacteria"/>
</dbReference>
<comment type="function">
    <text evidence="14">Catalyzes the dephosphorylation of undecaprenyl diphosphate (UPP). Confers resistance to bacitracin.</text>
</comment>
<evidence type="ECO:0000256" key="9">
    <source>
        <dbReference type="ARBA" id="ARBA00023136"/>
    </source>
</evidence>
<feature type="transmembrane region" description="Helical" evidence="14">
    <location>
        <begin position="48"/>
        <end position="66"/>
    </location>
</feature>
<evidence type="ECO:0000256" key="8">
    <source>
        <dbReference type="ARBA" id="ARBA00022989"/>
    </source>
</evidence>
<evidence type="ECO:0000256" key="1">
    <source>
        <dbReference type="ARBA" id="ARBA00004651"/>
    </source>
</evidence>
<evidence type="ECO:0000256" key="13">
    <source>
        <dbReference type="ARBA" id="ARBA00047594"/>
    </source>
</evidence>
<dbReference type="PANTHER" id="PTHR30622:SF4">
    <property type="entry name" value="UNDECAPRENYL-DIPHOSPHATASE"/>
    <property type="match status" value="1"/>
</dbReference>
<evidence type="ECO:0000256" key="11">
    <source>
        <dbReference type="ARBA" id="ARBA00032707"/>
    </source>
</evidence>
<feature type="transmembrane region" description="Helical" evidence="14">
    <location>
        <begin position="121"/>
        <end position="140"/>
    </location>
</feature>
<organism evidence="15 16">
    <name type="scientific">Micavibrio aeruginosavorus (strain ARL-13)</name>
    <dbReference type="NCBI Taxonomy" id="856793"/>
    <lineage>
        <taxon>Bacteria</taxon>
        <taxon>Pseudomonadati</taxon>
        <taxon>Bdellovibrionota</taxon>
        <taxon>Bdellovibrionia</taxon>
        <taxon>Bdellovibrionales</taxon>
        <taxon>Pseudobdellovibrionaceae</taxon>
        <taxon>Micavibrio</taxon>
    </lineage>
</organism>
<comment type="similarity">
    <text evidence="2 14">Belongs to the UppP family.</text>
</comment>
<evidence type="ECO:0000256" key="2">
    <source>
        <dbReference type="ARBA" id="ARBA00010621"/>
    </source>
</evidence>
<dbReference type="GO" id="GO:0046677">
    <property type="term" value="P:response to antibiotic"/>
    <property type="evidence" value="ECO:0007669"/>
    <property type="project" value="UniProtKB-UniRule"/>
</dbReference>
<dbReference type="AlphaFoldDB" id="G2KP56"/>
<dbReference type="RefSeq" id="WP_014101787.1">
    <property type="nucleotide sequence ID" value="NC_016026.1"/>
</dbReference>
<dbReference type="HAMAP" id="MF_01006">
    <property type="entry name" value="Undec_diphosphatase"/>
    <property type="match status" value="1"/>
</dbReference>
<dbReference type="GO" id="GO:0008360">
    <property type="term" value="P:regulation of cell shape"/>
    <property type="evidence" value="ECO:0007669"/>
    <property type="project" value="UniProtKB-KW"/>
</dbReference>
<keyword evidence="6 14" id="KW-0812">Transmembrane</keyword>
<dbReference type="OrthoDB" id="9808289at2"/>
<dbReference type="Pfam" id="PF02673">
    <property type="entry name" value="BacA"/>
    <property type="match status" value="1"/>
</dbReference>
<keyword evidence="14" id="KW-0961">Cell wall biogenesis/degradation</keyword>
<feature type="transmembrane region" description="Helical" evidence="14">
    <location>
        <begin position="229"/>
        <end position="248"/>
    </location>
</feature>
<feature type="transmembrane region" description="Helical" evidence="14">
    <location>
        <begin position="7"/>
        <end position="28"/>
    </location>
</feature>
<keyword evidence="9 14" id="KW-0472">Membrane</keyword>
<reference evidence="15 16" key="1">
    <citation type="journal article" date="2011" name="BMC Genomics">
        <title>Genomic insights into an obligate epibiotic bacterial predator: Micavibrio aeruginosavorus ARL-13.</title>
        <authorList>
            <person name="Wang Z."/>
            <person name="Kadouri D."/>
            <person name="Wu M."/>
        </authorList>
    </citation>
    <scope>NUCLEOTIDE SEQUENCE [LARGE SCALE GENOMIC DNA]</scope>
    <source>
        <strain evidence="15 16">ARL-13</strain>
    </source>
</reference>
<name>G2KP56_MICAA</name>
<comment type="subcellular location">
    <subcellularLocation>
        <location evidence="14">Cell inner membrane</location>
        <topology evidence="14">Multi-pass membrane protein</topology>
    </subcellularLocation>
    <subcellularLocation>
        <location evidence="1">Cell membrane</location>
        <topology evidence="1">Multi-pass membrane protein</topology>
    </subcellularLocation>
</comment>
<comment type="miscellaneous">
    <text evidence="14">Bacitracin is thought to be involved in the inhibition of peptidoglycan synthesis by sequestering undecaprenyl diphosphate, thereby reducing the pool of lipid carrier available.</text>
</comment>
<keyword evidence="14" id="KW-0133">Cell shape</keyword>
<evidence type="ECO:0000256" key="4">
    <source>
        <dbReference type="ARBA" id="ARBA00021581"/>
    </source>
</evidence>